<evidence type="ECO:0000256" key="1">
    <source>
        <dbReference type="SAM" id="Phobius"/>
    </source>
</evidence>
<sequence>MKLNDDREENDKKEDGLYRQIGSLSTIGINLVVATLVGFVIGYYLDKWFGTKPILMIIFTIFGVAAGFKIIFEIINKK</sequence>
<protein>
    <submittedName>
        <fullName evidence="2">Uncharacterized protein</fullName>
    </submittedName>
</protein>
<keyword evidence="1" id="KW-1133">Transmembrane helix</keyword>
<dbReference type="EMBL" id="MGDE01000243">
    <property type="protein sequence ID" value="OGL43039.1"/>
    <property type="molecule type" value="Genomic_DNA"/>
</dbReference>
<keyword evidence="1" id="KW-0472">Membrane</keyword>
<dbReference type="Pfam" id="PF09527">
    <property type="entry name" value="ATPase_gene1"/>
    <property type="match status" value="1"/>
</dbReference>
<gene>
    <name evidence="2" type="ORF">A2W05_02115</name>
</gene>
<evidence type="ECO:0000313" key="3">
    <source>
        <dbReference type="Proteomes" id="UP000178797"/>
    </source>
</evidence>
<accession>A0A1F7RNB4</accession>
<evidence type="ECO:0000313" key="2">
    <source>
        <dbReference type="EMBL" id="OGL43039.1"/>
    </source>
</evidence>
<keyword evidence="1" id="KW-0812">Transmembrane</keyword>
<dbReference type="Proteomes" id="UP000178797">
    <property type="component" value="Unassembled WGS sequence"/>
</dbReference>
<proteinExistence type="predicted"/>
<reference evidence="2 3" key="1">
    <citation type="journal article" date="2016" name="Nat. Commun.">
        <title>Thousands of microbial genomes shed light on interconnected biogeochemical processes in an aquifer system.</title>
        <authorList>
            <person name="Anantharaman K."/>
            <person name="Brown C.T."/>
            <person name="Hug L.A."/>
            <person name="Sharon I."/>
            <person name="Castelle C.J."/>
            <person name="Probst A.J."/>
            <person name="Thomas B.C."/>
            <person name="Singh A."/>
            <person name="Wilkins M.J."/>
            <person name="Karaoz U."/>
            <person name="Brodie E.L."/>
            <person name="Williams K.H."/>
            <person name="Hubbard S.S."/>
            <person name="Banfield J.F."/>
        </authorList>
    </citation>
    <scope>NUCLEOTIDE SEQUENCE [LARGE SCALE GENOMIC DNA]</scope>
</reference>
<comment type="caution">
    <text evidence="2">The sequence shown here is derived from an EMBL/GenBank/DDBJ whole genome shotgun (WGS) entry which is preliminary data.</text>
</comment>
<organism evidence="2 3">
    <name type="scientific">Candidatus Schekmanbacteria bacterium RBG_16_38_10</name>
    <dbReference type="NCBI Taxonomy" id="1817879"/>
    <lineage>
        <taxon>Bacteria</taxon>
        <taxon>Candidatus Schekmaniibacteriota</taxon>
    </lineage>
</organism>
<feature type="transmembrane region" description="Helical" evidence="1">
    <location>
        <begin position="21"/>
        <end position="45"/>
    </location>
</feature>
<name>A0A1F7RNB4_9BACT</name>
<dbReference type="InterPro" id="IPR032820">
    <property type="entry name" value="ATPase_put"/>
</dbReference>
<dbReference type="AlphaFoldDB" id="A0A1F7RNB4"/>
<feature type="transmembrane region" description="Helical" evidence="1">
    <location>
        <begin position="51"/>
        <end position="72"/>
    </location>
</feature>